<dbReference type="InterPro" id="IPR001509">
    <property type="entry name" value="Epimerase_deHydtase"/>
</dbReference>
<proteinExistence type="predicted"/>
<dbReference type="SUPFAM" id="SSF51735">
    <property type="entry name" value="NAD(P)-binding Rossmann-fold domains"/>
    <property type="match status" value="1"/>
</dbReference>
<keyword evidence="4" id="KW-1185">Reference proteome</keyword>
<evidence type="ECO:0000313" key="3">
    <source>
        <dbReference type="EMBL" id="MFC5884215.1"/>
    </source>
</evidence>
<dbReference type="CDD" id="cd08946">
    <property type="entry name" value="SDR_e"/>
    <property type="match status" value="1"/>
</dbReference>
<gene>
    <name evidence="3" type="ORF">ACFP0N_04335</name>
</gene>
<protein>
    <submittedName>
        <fullName evidence="3">NAD-dependent epimerase/dehydratase family protein</fullName>
    </submittedName>
</protein>
<dbReference type="EMBL" id="JBHSOD010000003">
    <property type="protein sequence ID" value="MFC5884215.1"/>
    <property type="molecule type" value="Genomic_DNA"/>
</dbReference>
<keyword evidence="1" id="KW-0472">Membrane</keyword>
<dbReference type="InterPro" id="IPR036291">
    <property type="entry name" value="NAD(P)-bd_dom_sf"/>
</dbReference>
<accession>A0ABW1ERL4</accession>
<organism evidence="3 4">
    <name type="scientific">Kitasatospora aburaviensis</name>
    <dbReference type="NCBI Taxonomy" id="67265"/>
    <lineage>
        <taxon>Bacteria</taxon>
        <taxon>Bacillati</taxon>
        <taxon>Actinomycetota</taxon>
        <taxon>Actinomycetes</taxon>
        <taxon>Kitasatosporales</taxon>
        <taxon>Streptomycetaceae</taxon>
        <taxon>Kitasatospora</taxon>
    </lineage>
</organism>
<keyword evidence="1" id="KW-0812">Transmembrane</keyword>
<evidence type="ECO:0000256" key="1">
    <source>
        <dbReference type="SAM" id="Phobius"/>
    </source>
</evidence>
<dbReference type="InterPro" id="IPR051783">
    <property type="entry name" value="NAD(P)-dependent_oxidoreduct"/>
</dbReference>
<dbReference type="Gene3D" id="3.40.50.720">
    <property type="entry name" value="NAD(P)-binding Rossmann-like Domain"/>
    <property type="match status" value="1"/>
</dbReference>
<feature type="transmembrane region" description="Helical" evidence="1">
    <location>
        <begin position="12"/>
        <end position="31"/>
    </location>
</feature>
<comment type="caution">
    <text evidence="3">The sequence shown here is derived from an EMBL/GenBank/DDBJ whole genome shotgun (WGS) entry which is preliminary data.</text>
</comment>
<dbReference type="Pfam" id="PF01370">
    <property type="entry name" value="Epimerase"/>
    <property type="match status" value="1"/>
</dbReference>
<dbReference type="Proteomes" id="UP001596067">
    <property type="component" value="Unassembled WGS sequence"/>
</dbReference>
<keyword evidence="1" id="KW-1133">Transmembrane helix</keyword>
<dbReference type="PANTHER" id="PTHR48079">
    <property type="entry name" value="PROTEIN YEEZ"/>
    <property type="match status" value="1"/>
</dbReference>
<feature type="domain" description="NAD-dependent epimerase/dehydratase" evidence="2">
    <location>
        <begin position="13"/>
        <end position="260"/>
    </location>
</feature>
<dbReference type="PANTHER" id="PTHR48079:SF6">
    <property type="entry name" value="NAD(P)-BINDING DOMAIN-CONTAINING PROTEIN-RELATED"/>
    <property type="match status" value="1"/>
</dbReference>
<sequence length="341" mass="34019">MSAAPGDGRAPLVVVLGASGYIGSAVVAQLARRPVRLRLVSRRPAAPPAARGAVVGRATVEQVVADLAVPGAAARAVAGADAVLDLVAHLDPAVGWRAVEGGGEELGERLGAGLVREIAGALRAGRRPAAAPPPLVVLAGSASQAGRGGGVVDGTGPDRPATVYARQKLAAEKELLAAGAEGVLRGVSLRLPTVYGSGPGPDGHGVVAAMARRALAGEPLTVWGTGSVVRDLLHVTDAAAAFTACLDHGAELAGRHWPVGTGRPVPVRELFTALARAVAERTGRPAVPVTSVAPPAAATAADAAGTVVDATAFRAATGWRPRRELPEALAELAAALADRSL</sequence>
<evidence type="ECO:0000313" key="4">
    <source>
        <dbReference type="Proteomes" id="UP001596067"/>
    </source>
</evidence>
<name>A0ABW1ERL4_9ACTN</name>
<dbReference type="RefSeq" id="WP_313762452.1">
    <property type="nucleotide sequence ID" value="NZ_BAAAVH010000050.1"/>
</dbReference>
<reference evidence="4" key="1">
    <citation type="journal article" date="2019" name="Int. J. Syst. Evol. Microbiol.">
        <title>The Global Catalogue of Microorganisms (GCM) 10K type strain sequencing project: providing services to taxonomists for standard genome sequencing and annotation.</title>
        <authorList>
            <consortium name="The Broad Institute Genomics Platform"/>
            <consortium name="The Broad Institute Genome Sequencing Center for Infectious Disease"/>
            <person name="Wu L."/>
            <person name="Ma J."/>
        </authorList>
    </citation>
    <scope>NUCLEOTIDE SEQUENCE [LARGE SCALE GENOMIC DNA]</scope>
    <source>
        <strain evidence="4">CGMCC 4.1469</strain>
    </source>
</reference>
<evidence type="ECO:0000259" key="2">
    <source>
        <dbReference type="Pfam" id="PF01370"/>
    </source>
</evidence>